<name>A0A1F6DIP1_9BACT</name>
<evidence type="ECO:0000313" key="4">
    <source>
        <dbReference type="Proteomes" id="UP000176511"/>
    </source>
</evidence>
<keyword evidence="1" id="KW-0732">Signal</keyword>
<feature type="chain" id="PRO_5009523927" description="Peptidoglycan binding-like domain-containing protein" evidence="1">
    <location>
        <begin position="32"/>
        <end position="609"/>
    </location>
</feature>
<evidence type="ECO:0000256" key="1">
    <source>
        <dbReference type="SAM" id="SignalP"/>
    </source>
</evidence>
<protein>
    <recommendedName>
        <fullName evidence="2">Peptidoglycan binding-like domain-containing protein</fullName>
    </recommendedName>
</protein>
<evidence type="ECO:0000313" key="3">
    <source>
        <dbReference type="EMBL" id="OGG61273.1"/>
    </source>
</evidence>
<dbReference type="AlphaFoldDB" id="A0A1F6DIP1"/>
<dbReference type="STRING" id="1798491.A3C87_01610"/>
<comment type="caution">
    <text evidence="3">The sequence shown here is derived from an EMBL/GenBank/DDBJ whole genome shotgun (WGS) entry which is preliminary data.</text>
</comment>
<feature type="domain" description="Peptidoglycan binding-like" evidence="2">
    <location>
        <begin position="73"/>
        <end position="117"/>
    </location>
</feature>
<dbReference type="SUPFAM" id="SSF47090">
    <property type="entry name" value="PGBD-like"/>
    <property type="match status" value="1"/>
</dbReference>
<dbReference type="EMBL" id="MFLE01000023">
    <property type="protein sequence ID" value="OGG61273.1"/>
    <property type="molecule type" value="Genomic_DNA"/>
</dbReference>
<dbReference type="Pfam" id="PF01471">
    <property type="entry name" value="PG_binding_1"/>
    <property type="match status" value="1"/>
</dbReference>
<sequence>MTNANTSSVAKLSVAFVAVAMMLSMVAPAKAATIEELQAMIAQLTAQLASLSGSTTTSTAAYTFTRSLTVGAQGADVTALQNFLIAKGHTIAAGATGYFGAQTAAAVAAWQAANGVTPAVGYFGPVSQAKYNASVATTGSTTGSTGSTGLTGGAGSASVTTYSSDVEDEVTTGTSEKVLGFKVEADDSDVKVTNVKLELNYTGAKSTIVTRYFDAFDVVMDGEVVATVDASDLNRDSSGKYSKNVALKDAIVKEGSSNKAVFYVVAHANDAIDTDDAGTTWTVTASDLRYTDGSGAILTISTVNNNADVNVTKLSASGDVKVKYSLATDSPDTQTVKVDDDNSGDKVELLKFRVKAEGTDVSFDQIKFTIATTSANLSDMVSEFILMKGTTVVETEDTLSETITFDLDDEEMIDEDDTVTYSLVAKMNKNTFSGASITATLLSTNVMDTNGDSVASGRISGSANGDAQTFRGDGVTLAKTSITATDVQKTENNSTAEYAKFVITFKVTADGDDFYVADDVASVVGHITGATIASTTSLTSTADKSGANFRINDGETESFTLTVETATSTGVTIKHVVDSLTYGTSTNATAFSQAFESVTDWTSDAVILN</sequence>
<feature type="signal peptide" evidence="1">
    <location>
        <begin position="1"/>
        <end position="31"/>
    </location>
</feature>
<dbReference type="InterPro" id="IPR036366">
    <property type="entry name" value="PGBDSf"/>
</dbReference>
<organism evidence="3 4">
    <name type="scientific">Candidatus Kaiserbacteria bacterium RIFCSPHIGHO2_02_FULL_49_34</name>
    <dbReference type="NCBI Taxonomy" id="1798491"/>
    <lineage>
        <taxon>Bacteria</taxon>
        <taxon>Candidatus Kaiseribacteriota</taxon>
    </lineage>
</organism>
<dbReference type="InterPro" id="IPR002477">
    <property type="entry name" value="Peptidoglycan-bd-like"/>
</dbReference>
<accession>A0A1F6DIP1</accession>
<reference evidence="3 4" key="1">
    <citation type="journal article" date="2016" name="Nat. Commun.">
        <title>Thousands of microbial genomes shed light on interconnected biogeochemical processes in an aquifer system.</title>
        <authorList>
            <person name="Anantharaman K."/>
            <person name="Brown C.T."/>
            <person name="Hug L.A."/>
            <person name="Sharon I."/>
            <person name="Castelle C.J."/>
            <person name="Probst A.J."/>
            <person name="Thomas B.C."/>
            <person name="Singh A."/>
            <person name="Wilkins M.J."/>
            <person name="Karaoz U."/>
            <person name="Brodie E.L."/>
            <person name="Williams K.H."/>
            <person name="Hubbard S.S."/>
            <person name="Banfield J.F."/>
        </authorList>
    </citation>
    <scope>NUCLEOTIDE SEQUENCE [LARGE SCALE GENOMIC DNA]</scope>
</reference>
<dbReference type="Proteomes" id="UP000176511">
    <property type="component" value="Unassembled WGS sequence"/>
</dbReference>
<dbReference type="Gene3D" id="1.10.101.10">
    <property type="entry name" value="PGBD-like superfamily/PGBD"/>
    <property type="match status" value="1"/>
</dbReference>
<gene>
    <name evidence="3" type="ORF">A3C87_01610</name>
</gene>
<proteinExistence type="predicted"/>
<dbReference type="InterPro" id="IPR036365">
    <property type="entry name" value="PGBD-like_sf"/>
</dbReference>
<evidence type="ECO:0000259" key="2">
    <source>
        <dbReference type="Pfam" id="PF01471"/>
    </source>
</evidence>